<proteinExistence type="predicted"/>
<dbReference type="InterPro" id="IPR052930">
    <property type="entry name" value="TA_antitoxin_MntA"/>
</dbReference>
<dbReference type="Proteomes" id="UP001369247">
    <property type="component" value="Unassembled WGS sequence"/>
</dbReference>
<dbReference type="Proteomes" id="UP001065373">
    <property type="component" value="Chromosome"/>
</dbReference>
<sequence length="81" mass="9590">MELFDGLVSLLRTDRVDLTIINEAPLLLRYSIIRDGIPIKDDPARRLRFERNTMSCYLDRKYYIERHTRLAIRRIAGKGLI</sequence>
<accession>A0A9E7RT71</accession>
<reference evidence="1 3" key="2">
    <citation type="submission" date="2023-12" db="EMBL/GenBank/DDBJ databases">
        <title>Phenotypic and Genomic Characterization of Methanothermobacter wolfeii Strain BSEL, a CO2-Capturing Archaeon with Minimal Nutrient Requirements.</title>
        <authorList>
            <person name="Ale Enriquez F."/>
            <person name="Ahring B.K."/>
        </authorList>
    </citation>
    <scope>NUCLEOTIDE SEQUENCE [LARGE SCALE GENOMIC DNA]</scope>
    <source>
        <strain evidence="1 3">BSEL-1</strain>
    </source>
</reference>
<evidence type="ECO:0000313" key="3">
    <source>
        <dbReference type="Proteomes" id="UP001369247"/>
    </source>
</evidence>
<dbReference type="PANTHER" id="PTHR43852">
    <property type="entry name" value="NUCLEOTIDYLTRANSFERASE"/>
    <property type="match status" value="1"/>
</dbReference>
<dbReference type="RefSeq" id="WP_238337829.1">
    <property type="nucleotide sequence ID" value="NZ_CP104550.1"/>
</dbReference>
<dbReference type="GeneID" id="70638482"/>
<protein>
    <submittedName>
        <fullName evidence="2">Uncharacterized protein</fullName>
    </submittedName>
</protein>
<reference evidence="2" key="1">
    <citation type="submission" date="2022-09" db="EMBL/GenBank/DDBJ databases">
        <title>Characterization of three MwoI isoschizomers from sequenced genome and metagenomes.</title>
        <authorList>
            <person name="Fomenkov A."/>
            <person name="Xu S.Y."/>
            <person name="Roberts R.J."/>
        </authorList>
    </citation>
    <scope>NUCLEOTIDE SEQUENCE</scope>
    <source>
        <strain evidence="2">DSM 2970</strain>
    </source>
</reference>
<evidence type="ECO:0000313" key="1">
    <source>
        <dbReference type="EMBL" id="MEJ8542581.1"/>
    </source>
</evidence>
<dbReference type="PANTHER" id="PTHR43852:SF3">
    <property type="entry name" value="NUCLEOTIDYLTRANSFERASE"/>
    <property type="match status" value="1"/>
</dbReference>
<evidence type="ECO:0000313" key="2">
    <source>
        <dbReference type="EMBL" id="UXH30898.1"/>
    </source>
</evidence>
<keyword evidence="3" id="KW-1185">Reference proteome</keyword>
<name>A0A9E7RT71_METWO</name>
<dbReference type="EMBL" id="CP104550">
    <property type="protein sequence ID" value="UXH30898.1"/>
    <property type="molecule type" value="Genomic_DNA"/>
</dbReference>
<dbReference type="AlphaFoldDB" id="A0A9E7RT71"/>
<dbReference type="EMBL" id="JAXUHJ010000008">
    <property type="protein sequence ID" value="MEJ8542581.1"/>
    <property type="molecule type" value="Genomic_DNA"/>
</dbReference>
<gene>
    <name evidence="2" type="ORF">N5910_04940</name>
    <name evidence="1" type="ORF">U2150_03620</name>
</gene>
<organism evidence="2">
    <name type="scientific">Methanothermobacter wolfeii</name>
    <name type="common">Methanobacterium wolfei</name>
    <dbReference type="NCBI Taxonomy" id="145261"/>
    <lineage>
        <taxon>Archaea</taxon>
        <taxon>Methanobacteriati</taxon>
        <taxon>Methanobacteriota</taxon>
        <taxon>Methanomada group</taxon>
        <taxon>Methanobacteria</taxon>
        <taxon>Methanobacteriales</taxon>
        <taxon>Methanobacteriaceae</taxon>
        <taxon>Methanothermobacter</taxon>
    </lineage>
</organism>